<name>A0A183AXX6_9TREM</name>
<evidence type="ECO:0000256" key="1">
    <source>
        <dbReference type="SAM" id="MobiDB-lite"/>
    </source>
</evidence>
<dbReference type="AlphaFoldDB" id="A0A183AXX6"/>
<reference evidence="4" key="1">
    <citation type="submission" date="2016-06" db="UniProtKB">
        <authorList>
            <consortium name="WormBaseParasite"/>
        </authorList>
    </citation>
    <scope>IDENTIFICATION</scope>
</reference>
<feature type="compositionally biased region" description="Basic and acidic residues" evidence="1">
    <location>
        <begin position="61"/>
        <end position="74"/>
    </location>
</feature>
<accession>A0A183AXX6</accession>
<organism evidence="4">
    <name type="scientific">Echinostoma caproni</name>
    <dbReference type="NCBI Taxonomy" id="27848"/>
    <lineage>
        <taxon>Eukaryota</taxon>
        <taxon>Metazoa</taxon>
        <taxon>Spiralia</taxon>
        <taxon>Lophotrochozoa</taxon>
        <taxon>Platyhelminthes</taxon>
        <taxon>Trematoda</taxon>
        <taxon>Digenea</taxon>
        <taxon>Plagiorchiida</taxon>
        <taxon>Echinostomata</taxon>
        <taxon>Echinostomatoidea</taxon>
        <taxon>Echinostomatidae</taxon>
        <taxon>Echinostoma</taxon>
    </lineage>
</organism>
<dbReference type="Proteomes" id="UP000272942">
    <property type="component" value="Unassembled WGS sequence"/>
</dbReference>
<evidence type="ECO:0000313" key="3">
    <source>
        <dbReference type="Proteomes" id="UP000272942"/>
    </source>
</evidence>
<keyword evidence="3" id="KW-1185">Reference proteome</keyword>
<protein>
    <submittedName>
        <fullName evidence="2 4">Uncharacterized protein</fullName>
    </submittedName>
</protein>
<gene>
    <name evidence="2" type="ORF">ECPE_LOCUS11811</name>
</gene>
<feature type="region of interest" description="Disordered" evidence="1">
    <location>
        <begin position="61"/>
        <end position="85"/>
    </location>
</feature>
<evidence type="ECO:0000313" key="2">
    <source>
        <dbReference type="EMBL" id="VDP88987.1"/>
    </source>
</evidence>
<evidence type="ECO:0000313" key="4">
    <source>
        <dbReference type="WBParaSite" id="ECPE_0001184601-mRNA-1"/>
    </source>
</evidence>
<reference evidence="2 3" key="2">
    <citation type="submission" date="2018-11" db="EMBL/GenBank/DDBJ databases">
        <authorList>
            <consortium name="Pathogen Informatics"/>
        </authorList>
    </citation>
    <scope>NUCLEOTIDE SEQUENCE [LARGE SCALE GENOMIC DNA]</scope>
    <source>
        <strain evidence="2 3">Egypt</strain>
    </source>
</reference>
<dbReference type="EMBL" id="UZAN01051564">
    <property type="protein sequence ID" value="VDP88987.1"/>
    <property type="molecule type" value="Genomic_DNA"/>
</dbReference>
<dbReference type="OrthoDB" id="10056300at2759"/>
<dbReference type="WBParaSite" id="ECPE_0001184601-mRNA-1">
    <property type="protein sequence ID" value="ECPE_0001184601-mRNA-1"/>
    <property type="gene ID" value="ECPE_0001184601"/>
</dbReference>
<sequence>MRLLQGSITLHTNNDMPIISHLQHLIVQCYGNVRGMKLPSVKLEVDGEPIFLKRPVFPDGQREGAPKALQKIEQDGVVSKAESSV</sequence>
<proteinExistence type="predicted"/>